<reference evidence="2 3" key="1">
    <citation type="submission" date="2019-02" db="EMBL/GenBank/DDBJ databases">
        <title>Marinobacter halodurans sp. nov., a marine bacterium isolated from sea tidal flat.</title>
        <authorList>
            <person name="Yoo Y."/>
            <person name="Lee D.W."/>
            <person name="Kim B.S."/>
            <person name="Kim J.-J."/>
        </authorList>
    </citation>
    <scope>NUCLEOTIDE SEQUENCE [LARGE SCALE GENOMIC DNA]</scope>
    <source>
        <strain evidence="2 3">YJ-S3-2</strain>
    </source>
</reference>
<name>A0ABY1ZLM8_9GAMM</name>
<evidence type="ECO:0000313" key="3">
    <source>
        <dbReference type="Proteomes" id="UP000313645"/>
    </source>
</evidence>
<comment type="caution">
    <text evidence="2">The sequence shown here is derived from an EMBL/GenBank/DDBJ whole genome shotgun (WGS) entry which is preliminary data.</text>
</comment>
<feature type="chain" id="PRO_5046720952" evidence="1">
    <location>
        <begin position="24"/>
        <end position="319"/>
    </location>
</feature>
<organism evidence="2 3">
    <name type="scientific">Marinobacter halodurans</name>
    <dbReference type="NCBI Taxonomy" id="2528979"/>
    <lineage>
        <taxon>Bacteria</taxon>
        <taxon>Pseudomonadati</taxon>
        <taxon>Pseudomonadota</taxon>
        <taxon>Gammaproteobacteria</taxon>
        <taxon>Pseudomonadales</taxon>
        <taxon>Marinobacteraceae</taxon>
        <taxon>Marinobacter</taxon>
    </lineage>
</organism>
<protein>
    <submittedName>
        <fullName evidence="2">ABC transporter substrate-binding protein</fullName>
    </submittedName>
</protein>
<dbReference type="PANTHER" id="PTHR35271">
    <property type="entry name" value="ABC TRANSPORTER, SUBSTRATE-BINDING LIPOPROTEIN-RELATED"/>
    <property type="match status" value="1"/>
</dbReference>
<dbReference type="Pfam" id="PF04392">
    <property type="entry name" value="ABC_sub_bind"/>
    <property type="match status" value="1"/>
</dbReference>
<dbReference type="Proteomes" id="UP000313645">
    <property type="component" value="Unassembled WGS sequence"/>
</dbReference>
<dbReference type="PANTHER" id="PTHR35271:SF1">
    <property type="entry name" value="ABC TRANSPORTER, SUBSTRATE-BINDING LIPOPROTEIN"/>
    <property type="match status" value="1"/>
</dbReference>
<keyword evidence="1" id="KW-0732">Signal</keyword>
<evidence type="ECO:0000256" key="1">
    <source>
        <dbReference type="SAM" id="SignalP"/>
    </source>
</evidence>
<sequence>MARKTILLVVALLAALVSIPASADAAYTGKKILYVGSYHAGYPWSDGIVKGIESVLKDTGVELKRVEMDTKRNTSEAFKKSAALNVKAEIENFKPDVVIACDDNAAKYLIMPYYKNADLPFIFCGLNWNTSVYGFPYDNVTGMVEVSMMPQVIKQLRKYARGNRIGFIGDDTLTSRKNIQYHADILNIKYDQIYLAKSFSEWKTMYMELQSQVDMAIIINNAGISDWDDEKAVEFVRHNTSIPTGTNNTWMMAFSLLGIIKMPEEQGQWSAQAALKILDGTPPSKIPITHNKQGKLYFNMKLGNIFGIDTAPAGSIVIE</sequence>
<gene>
    <name evidence="2" type="ORF">EZI54_15270</name>
</gene>
<evidence type="ECO:0000313" key="2">
    <source>
        <dbReference type="EMBL" id="TBW53340.1"/>
    </source>
</evidence>
<dbReference type="Gene3D" id="3.40.50.2300">
    <property type="match status" value="2"/>
</dbReference>
<accession>A0ABY1ZLM8</accession>
<dbReference type="InterPro" id="IPR028082">
    <property type="entry name" value="Peripla_BP_I"/>
</dbReference>
<keyword evidence="3" id="KW-1185">Reference proteome</keyword>
<feature type="signal peptide" evidence="1">
    <location>
        <begin position="1"/>
        <end position="23"/>
    </location>
</feature>
<dbReference type="InterPro" id="IPR007487">
    <property type="entry name" value="ABC_transpt-TYRBP-like"/>
</dbReference>
<dbReference type="SUPFAM" id="SSF53822">
    <property type="entry name" value="Periplasmic binding protein-like I"/>
    <property type="match status" value="1"/>
</dbReference>
<dbReference type="EMBL" id="SJDL01000025">
    <property type="protein sequence ID" value="TBW53340.1"/>
    <property type="molecule type" value="Genomic_DNA"/>
</dbReference>
<dbReference type="RefSeq" id="WP_131482748.1">
    <property type="nucleotide sequence ID" value="NZ_SJDL01000025.1"/>
</dbReference>
<proteinExistence type="predicted"/>